<dbReference type="AlphaFoldDB" id="A0A0N4ZXP3"/>
<evidence type="ECO:0000313" key="2">
    <source>
        <dbReference type="Proteomes" id="UP000038045"/>
    </source>
</evidence>
<accession>A0A0N4ZXP3</accession>
<evidence type="ECO:0000313" key="3">
    <source>
        <dbReference type="WBParaSite" id="PTRK_0001349600.1"/>
    </source>
</evidence>
<dbReference type="WBParaSite" id="PTRK_0001349600.1">
    <property type="protein sequence ID" value="PTRK_0001349600.1"/>
    <property type="gene ID" value="PTRK_0001349600"/>
</dbReference>
<protein>
    <submittedName>
        <fullName evidence="3">LigA</fullName>
    </submittedName>
</protein>
<evidence type="ECO:0000256" key="1">
    <source>
        <dbReference type="SAM" id="MobiDB-lite"/>
    </source>
</evidence>
<feature type="region of interest" description="Disordered" evidence="1">
    <location>
        <begin position="37"/>
        <end position="72"/>
    </location>
</feature>
<dbReference type="AntiFam" id="ANF00142">
    <property type="entry name" value="Shadow ORF (opposite yadG)"/>
</dbReference>
<sequence>MVACVFYPRNAGTDRSFRVWNRGRDSPEWRNFSLRRASSAAHRQSGPRDSVEAASASPAPLRSWRRRTGPGGVFLTRAPPMDLHPHDFGASRHGLADMAQADDSQPLAAEGGGNAACGQAPFARSDRAVALGDLTPRGQDQADGVVGHVFVVHAGRMGDGQAARAAPFDVDAVVSGGEAGDQRQIGQALDQRLVQFELARDDQSTDVMRGLDRRAFPEAIDIIGAFQKGAQRGQMPLHDQDGGTLGFEVALEPFHMAVAFEGQDVGGQTVQEPAVVADDHGAAGELFQSLFEVLQGFDVQVVGRFVEQDQVAAGGQGLGQVDAVTLAARQLADLLLLVAALEVERTHIGARVDLALADREDVGAAGDGLPDGVVRLQVVARLIDVGQLDRFADLDRAAVGRFLTGDHLEQGRFTGTVRTNNTNDTARRQLEDRRPRGRHCPGAGRAGSG</sequence>
<dbReference type="Proteomes" id="UP000038045">
    <property type="component" value="Unplaced"/>
</dbReference>
<organism evidence="2 3">
    <name type="scientific">Parastrongyloides trichosuri</name>
    <name type="common">Possum-specific nematode worm</name>
    <dbReference type="NCBI Taxonomy" id="131310"/>
    <lineage>
        <taxon>Eukaryota</taxon>
        <taxon>Metazoa</taxon>
        <taxon>Ecdysozoa</taxon>
        <taxon>Nematoda</taxon>
        <taxon>Chromadorea</taxon>
        <taxon>Rhabditida</taxon>
        <taxon>Tylenchina</taxon>
        <taxon>Panagrolaimomorpha</taxon>
        <taxon>Strongyloidoidea</taxon>
        <taxon>Strongyloididae</taxon>
        <taxon>Parastrongyloides</taxon>
    </lineage>
</organism>
<reference evidence="3" key="1">
    <citation type="submission" date="2017-02" db="UniProtKB">
        <authorList>
            <consortium name="WormBaseParasite"/>
        </authorList>
    </citation>
    <scope>IDENTIFICATION</scope>
</reference>
<name>A0A0N4ZXP3_PARTI</name>
<proteinExistence type="predicted"/>
<keyword evidence="2" id="KW-1185">Reference proteome</keyword>